<dbReference type="Proteomes" id="UP000623172">
    <property type="component" value="Unassembled WGS sequence"/>
</dbReference>
<keyword evidence="1" id="KW-1133">Transmembrane helix</keyword>
<reference evidence="2" key="1">
    <citation type="submission" date="2020-08" db="EMBL/GenBank/DDBJ databases">
        <title>Genome public.</title>
        <authorList>
            <person name="Liu C."/>
            <person name="Sun Q."/>
        </authorList>
    </citation>
    <scope>NUCLEOTIDE SEQUENCE</scope>
    <source>
        <strain evidence="2">NSJ-53</strain>
    </source>
</reference>
<name>A0A926D605_9FIRM</name>
<sequence>MEERTHSGASLFLMEFMVMLLVFFVSCAIILSVFASAHGYTRRSQDLSGAMIQAQSLAEQLKNAGDYETMTDRFGDLEAGVTLWYDRDWRQVEGEGAYQAKITLRAGCPVEGNIVIGGEEGELYALPFALAEGVER</sequence>
<keyword evidence="3" id="KW-1185">Reference proteome</keyword>
<protein>
    <submittedName>
        <fullName evidence="2">Uncharacterized protein</fullName>
    </submittedName>
</protein>
<keyword evidence="1" id="KW-0472">Membrane</keyword>
<evidence type="ECO:0000256" key="1">
    <source>
        <dbReference type="SAM" id="Phobius"/>
    </source>
</evidence>
<feature type="transmembrane region" description="Helical" evidence="1">
    <location>
        <begin position="12"/>
        <end position="35"/>
    </location>
</feature>
<dbReference type="PROSITE" id="PS51257">
    <property type="entry name" value="PROKAR_LIPOPROTEIN"/>
    <property type="match status" value="1"/>
</dbReference>
<accession>A0A926D605</accession>
<proteinExistence type="predicted"/>
<keyword evidence="1" id="KW-0812">Transmembrane</keyword>
<evidence type="ECO:0000313" key="3">
    <source>
        <dbReference type="Proteomes" id="UP000623172"/>
    </source>
</evidence>
<gene>
    <name evidence="2" type="ORF">H8696_09185</name>
</gene>
<evidence type="ECO:0000313" key="2">
    <source>
        <dbReference type="EMBL" id="MBC8532018.1"/>
    </source>
</evidence>
<dbReference type="RefSeq" id="WP_249316968.1">
    <property type="nucleotide sequence ID" value="NZ_JACRSR010000004.1"/>
</dbReference>
<comment type="caution">
    <text evidence="2">The sequence shown here is derived from an EMBL/GenBank/DDBJ whole genome shotgun (WGS) entry which is preliminary data.</text>
</comment>
<dbReference type="AlphaFoldDB" id="A0A926D605"/>
<organism evidence="2 3">
    <name type="scientific">Gehongia tenuis</name>
    <dbReference type="NCBI Taxonomy" id="2763655"/>
    <lineage>
        <taxon>Bacteria</taxon>
        <taxon>Bacillati</taxon>
        <taxon>Bacillota</taxon>
        <taxon>Clostridia</taxon>
        <taxon>Christensenellales</taxon>
        <taxon>Christensenellaceae</taxon>
        <taxon>Gehongia</taxon>
    </lineage>
</organism>
<dbReference type="EMBL" id="JACRSR010000004">
    <property type="protein sequence ID" value="MBC8532018.1"/>
    <property type="molecule type" value="Genomic_DNA"/>
</dbReference>